<sequence>MCMLATCSTCDGKSWRGCGQHIPSVLDSVPVEQWCSCKKPEGSKYPPRAS</sequence>
<name>A0A3N4JQN6_9PEZI</name>
<dbReference type="EMBL" id="ML120378">
    <property type="protein sequence ID" value="RPB00644.1"/>
    <property type="molecule type" value="Genomic_DNA"/>
</dbReference>
<dbReference type="PANTHER" id="PTHR34724:SF2">
    <property type="entry name" value="OS12G0596101 PROTEIN"/>
    <property type="match status" value="1"/>
</dbReference>
<protein>
    <submittedName>
        <fullName evidence="1">Uncharacterized protein</fullName>
    </submittedName>
</protein>
<dbReference type="PANTHER" id="PTHR34724">
    <property type="entry name" value="OS12G0596101 PROTEIN"/>
    <property type="match status" value="1"/>
</dbReference>
<gene>
    <name evidence="1" type="ORF">L873DRAFT_1736149</name>
</gene>
<organism evidence="1 2">
    <name type="scientific">Choiromyces venosus 120613-1</name>
    <dbReference type="NCBI Taxonomy" id="1336337"/>
    <lineage>
        <taxon>Eukaryota</taxon>
        <taxon>Fungi</taxon>
        <taxon>Dikarya</taxon>
        <taxon>Ascomycota</taxon>
        <taxon>Pezizomycotina</taxon>
        <taxon>Pezizomycetes</taxon>
        <taxon>Pezizales</taxon>
        <taxon>Tuberaceae</taxon>
        <taxon>Choiromyces</taxon>
    </lineage>
</organism>
<evidence type="ECO:0000313" key="1">
    <source>
        <dbReference type="EMBL" id="RPB00644.1"/>
    </source>
</evidence>
<proteinExistence type="predicted"/>
<dbReference type="OrthoDB" id="88410at2759"/>
<reference evidence="1 2" key="1">
    <citation type="journal article" date="2018" name="Nat. Ecol. Evol.">
        <title>Pezizomycetes genomes reveal the molecular basis of ectomycorrhizal truffle lifestyle.</title>
        <authorList>
            <person name="Murat C."/>
            <person name="Payen T."/>
            <person name="Noel B."/>
            <person name="Kuo A."/>
            <person name="Morin E."/>
            <person name="Chen J."/>
            <person name="Kohler A."/>
            <person name="Krizsan K."/>
            <person name="Balestrini R."/>
            <person name="Da Silva C."/>
            <person name="Montanini B."/>
            <person name="Hainaut M."/>
            <person name="Levati E."/>
            <person name="Barry K.W."/>
            <person name="Belfiori B."/>
            <person name="Cichocki N."/>
            <person name="Clum A."/>
            <person name="Dockter R.B."/>
            <person name="Fauchery L."/>
            <person name="Guy J."/>
            <person name="Iotti M."/>
            <person name="Le Tacon F."/>
            <person name="Lindquist E.A."/>
            <person name="Lipzen A."/>
            <person name="Malagnac F."/>
            <person name="Mello A."/>
            <person name="Molinier V."/>
            <person name="Miyauchi S."/>
            <person name="Poulain J."/>
            <person name="Riccioni C."/>
            <person name="Rubini A."/>
            <person name="Sitrit Y."/>
            <person name="Splivallo R."/>
            <person name="Traeger S."/>
            <person name="Wang M."/>
            <person name="Zifcakova L."/>
            <person name="Wipf D."/>
            <person name="Zambonelli A."/>
            <person name="Paolocci F."/>
            <person name="Nowrousian M."/>
            <person name="Ottonello S."/>
            <person name="Baldrian P."/>
            <person name="Spatafora J.W."/>
            <person name="Henrissat B."/>
            <person name="Nagy L.G."/>
            <person name="Aury J.M."/>
            <person name="Wincker P."/>
            <person name="Grigoriev I.V."/>
            <person name="Bonfante P."/>
            <person name="Martin F.M."/>
        </authorList>
    </citation>
    <scope>NUCLEOTIDE SEQUENCE [LARGE SCALE GENOMIC DNA]</scope>
    <source>
        <strain evidence="1 2">120613-1</strain>
    </source>
</reference>
<dbReference type="AlphaFoldDB" id="A0A3N4JQN6"/>
<dbReference type="Proteomes" id="UP000276215">
    <property type="component" value="Unassembled WGS sequence"/>
</dbReference>
<accession>A0A3N4JQN6</accession>
<keyword evidence="2" id="KW-1185">Reference proteome</keyword>
<evidence type="ECO:0000313" key="2">
    <source>
        <dbReference type="Proteomes" id="UP000276215"/>
    </source>
</evidence>